<protein>
    <submittedName>
        <fullName evidence="1">Uncharacterized protein</fullName>
    </submittedName>
</protein>
<keyword evidence="2" id="KW-1185">Reference proteome</keyword>
<evidence type="ECO:0000313" key="2">
    <source>
        <dbReference type="Proteomes" id="UP000011189"/>
    </source>
</evidence>
<sequence length="309" mass="33247">MAKLRQNRRCFAHCVQKQGSLVRDTFFMTFRYDLGDALAEHIDPAMNAANRLSTIVTKGTYAAGSWIATVTQHDAGFVTGTIGTAPATQAVAGIPWSLASGIDHLSALADSLQSARTIGYPLATLARGAMEAYGRAHFLVDATDTETLVKRWLATRLSDLKFASMSCEEPAEALRLEQLRDDLKSDASSLNFSAADTKLSFTALATAVHDHVYQGSDGSAEYSMLSAVAHAENSGIHRLSKLEQRDTSPGVNSARIEASDEFIGHVVSIAVTIHFKVLADCIQKFGDDVSQDHPLFASLAGVHSMLENC</sequence>
<organism evidence="1 2">
    <name type="scientific">Arthrobacter nitrophenolicus</name>
    <dbReference type="NCBI Taxonomy" id="683150"/>
    <lineage>
        <taxon>Bacteria</taxon>
        <taxon>Bacillati</taxon>
        <taxon>Actinomycetota</taxon>
        <taxon>Actinomycetes</taxon>
        <taxon>Micrococcales</taxon>
        <taxon>Micrococcaceae</taxon>
        <taxon>Arthrobacter</taxon>
    </lineage>
</organism>
<accession>L8TU98</accession>
<reference evidence="2" key="1">
    <citation type="journal article" date="2013" name="Genome Announc.">
        <title>Draft Genome Sequence of the 2-Chloro-4-Nitrophenol-Degrading Bacterium Arthrobacter sp. Strain SJCon.</title>
        <authorList>
            <person name="Vikram S."/>
            <person name="Kumar S."/>
            <person name="Vaidya B."/>
            <person name="Pinnaka A.K."/>
            <person name="Raghava G.P."/>
        </authorList>
    </citation>
    <scope>NUCLEOTIDE SEQUENCE [LARGE SCALE GENOMIC DNA]</scope>
    <source>
        <strain evidence="2">SJCon</strain>
    </source>
</reference>
<comment type="caution">
    <text evidence="1">The sequence shown here is derived from an EMBL/GenBank/DDBJ whole genome shotgun (WGS) entry which is preliminary data.</text>
</comment>
<proteinExistence type="predicted"/>
<dbReference type="EMBL" id="AOFD01000016">
    <property type="protein sequence ID" value="ELT44819.1"/>
    <property type="molecule type" value="Genomic_DNA"/>
</dbReference>
<gene>
    <name evidence="1" type="ORF">G205_09013</name>
</gene>
<name>L8TU98_9MICC</name>
<evidence type="ECO:0000313" key="1">
    <source>
        <dbReference type="EMBL" id="ELT44819.1"/>
    </source>
</evidence>
<dbReference type="AlphaFoldDB" id="L8TU98"/>
<dbReference type="Proteomes" id="UP000011189">
    <property type="component" value="Unassembled WGS sequence"/>
</dbReference>